<proteinExistence type="predicted"/>
<gene>
    <name evidence="1" type="ORF">BGZ95_007767</name>
</gene>
<reference evidence="1" key="1">
    <citation type="journal article" date="2020" name="Fungal Divers.">
        <title>Resolving the Mortierellaceae phylogeny through synthesis of multi-gene phylogenetics and phylogenomics.</title>
        <authorList>
            <person name="Vandepol N."/>
            <person name="Liber J."/>
            <person name="Desiro A."/>
            <person name="Na H."/>
            <person name="Kennedy M."/>
            <person name="Barry K."/>
            <person name="Grigoriev I.V."/>
            <person name="Miller A.N."/>
            <person name="O'Donnell K."/>
            <person name="Stajich J.E."/>
            <person name="Bonito G."/>
        </authorList>
    </citation>
    <scope>NUCLEOTIDE SEQUENCE</scope>
    <source>
        <strain evidence="1">NRRL 28262</strain>
    </source>
</reference>
<evidence type="ECO:0000313" key="1">
    <source>
        <dbReference type="EMBL" id="KAG0276256.1"/>
    </source>
</evidence>
<dbReference type="AlphaFoldDB" id="A0AAD4DER2"/>
<keyword evidence="2" id="KW-1185">Reference proteome</keyword>
<name>A0AAD4DER2_9FUNG</name>
<accession>A0AAD4DER2</accession>
<organism evidence="1 2">
    <name type="scientific">Linnemannia exigua</name>
    <dbReference type="NCBI Taxonomy" id="604196"/>
    <lineage>
        <taxon>Eukaryota</taxon>
        <taxon>Fungi</taxon>
        <taxon>Fungi incertae sedis</taxon>
        <taxon>Mucoromycota</taxon>
        <taxon>Mortierellomycotina</taxon>
        <taxon>Mortierellomycetes</taxon>
        <taxon>Mortierellales</taxon>
        <taxon>Mortierellaceae</taxon>
        <taxon>Linnemannia</taxon>
    </lineage>
</organism>
<evidence type="ECO:0000313" key="2">
    <source>
        <dbReference type="Proteomes" id="UP001194580"/>
    </source>
</evidence>
<dbReference type="EMBL" id="JAAAIL010000388">
    <property type="protein sequence ID" value="KAG0276256.1"/>
    <property type="molecule type" value="Genomic_DNA"/>
</dbReference>
<sequence length="71" mass="8116">MTGRMTLWKSTLPHPQFYSGHRASENGVILLEALMTKCRLKPHQWIGEVFDADNYFSSEGLMIVVVKVHVN</sequence>
<dbReference type="Proteomes" id="UP001194580">
    <property type="component" value="Unassembled WGS sequence"/>
</dbReference>
<comment type="caution">
    <text evidence="1">The sequence shown here is derived from an EMBL/GenBank/DDBJ whole genome shotgun (WGS) entry which is preliminary data.</text>
</comment>
<protein>
    <submittedName>
        <fullName evidence="1">Uncharacterized protein</fullName>
    </submittedName>
</protein>